<dbReference type="AlphaFoldDB" id="A0A097ESD0"/>
<reference evidence="1 2" key="2">
    <citation type="journal article" date="2014" name="Emerg. Microbes Infect.">
        <title>Potential impact on kidney infection: a whole-genome analysis of Leptospira santarosai serovar Shermani.</title>
        <authorList>
            <person name="Chou L.F."/>
            <person name="Chen T.W."/>
            <person name="Ko Y.C."/>
            <person name="Pan M.J."/>
            <person name="Tian Y.C."/>
            <person name="Chiu C.H."/>
            <person name="Tang P."/>
            <person name="Hung C.C."/>
            <person name="Yang C.W."/>
        </authorList>
    </citation>
    <scope>NUCLEOTIDE SEQUENCE</scope>
    <source>
        <strain evidence="1 2">LT 821</strain>
    </source>
</reference>
<evidence type="ECO:0000313" key="1">
    <source>
        <dbReference type="EMBL" id="AIT10839.1"/>
    </source>
</evidence>
<dbReference type="KEGG" id="lst:LSS_21125"/>
<reference evidence="1 2" key="1">
    <citation type="journal article" date="2012" name="Gene">
        <title>Sequence of Leptospira santarosai serovar Shermani genome and prediction of virulence-associated genes.</title>
        <authorList>
            <person name="Chou L.F."/>
            <person name="Chen Y.T."/>
            <person name="Lu C.W."/>
            <person name="Ko Y.C."/>
            <person name="Tang C.Y."/>
            <person name="Pan M.J."/>
            <person name="Tian Y.C."/>
            <person name="Chiu C.H."/>
            <person name="Hung C.C."/>
            <person name="Yang C.W."/>
        </authorList>
    </citation>
    <scope>NUCLEOTIDE SEQUENCE [LARGE SCALE GENOMIC DNA]</scope>
    <source>
        <strain evidence="1">LT 821</strain>
    </source>
</reference>
<organism evidence="1 2">
    <name type="scientific">Leptospira santarosai serovar Shermani str. LT 821</name>
    <dbReference type="NCBI Taxonomy" id="758847"/>
    <lineage>
        <taxon>Bacteria</taxon>
        <taxon>Pseudomonadati</taxon>
        <taxon>Spirochaetota</taxon>
        <taxon>Spirochaetia</taxon>
        <taxon>Leptospirales</taxon>
        <taxon>Leptospiraceae</taxon>
        <taxon>Leptospira</taxon>
    </lineage>
</organism>
<dbReference type="Proteomes" id="UP000035800">
    <property type="component" value="Chromosome I"/>
</dbReference>
<gene>
    <name evidence="1" type="ORF">LSS_21125</name>
</gene>
<dbReference type="STRING" id="758847.LSS_21125"/>
<sequence length="53" mass="6818">MHFSLELETFLKPPRSNRIRIFRKDFGFITRNFHERIRFWDRLEEHNHFEPSW</sequence>
<accession>A0A097ESD0</accession>
<proteinExistence type="predicted"/>
<name>A0A097ESD0_9LEPT</name>
<protein>
    <submittedName>
        <fullName evidence="1">Uncharacterized protein</fullName>
    </submittedName>
</protein>
<evidence type="ECO:0000313" key="2">
    <source>
        <dbReference type="Proteomes" id="UP000035800"/>
    </source>
</evidence>
<dbReference type="EMBL" id="CP006694">
    <property type="protein sequence ID" value="AIT10839.1"/>
    <property type="molecule type" value="Genomic_DNA"/>
</dbReference>